<feature type="region of interest" description="Disordered" evidence="1">
    <location>
        <begin position="1"/>
        <end position="102"/>
    </location>
</feature>
<gene>
    <name evidence="2" type="ORF">AKAME5_001922200</name>
</gene>
<dbReference type="Proteomes" id="UP001279410">
    <property type="component" value="Unassembled WGS sequence"/>
</dbReference>
<dbReference type="EMBL" id="BRZM01000121">
    <property type="protein sequence ID" value="GLD67898.1"/>
    <property type="molecule type" value="Genomic_DNA"/>
</dbReference>
<feature type="compositionally biased region" description="Polar residues" evidence="1">
    <location>
        <begin position="22"/>
        <end position="52"/>
    </location>
</feature>
<feature type="compositionally biased region" description="Acidic residues" evidence="1">
    <location>
        <begin position="57"/>
        <end position="78"/>
    </location>
</feature>
<feature type="compositionally biased region" description="Low complexity" evidence="1">
    <location>
        <begin position="92"/>
        <end position="102"/>
    </location>
</feature>
<evidence type="ECO:0000313" key="3">
    <source>
        <dbReference type="Proteomes" id="UP001279410"/>
    </source>
</evidence>
<evidence type="ECO:0000313" key="2">
    <source>
        <dbReference type="EMBL" id="GLD67898.1"/>
    </source>
</evidence>
<accession>A0AAD3N8U1</accession>
<proteinExistence type="predicted"/>
<keyword evidence="3" id="KW-1185">Reference proteome</keyword>
<organism evidence="2 3">
    <name type="scientific">Lates japonicus</name>
    <name type="common">Japanese lates</name>
    <dbReference type="NCBI Taxonomy" id="270547"/>
    <lineage>
        <taxon>Eukaryota</taxon>
        <taxon>Metazoa</taxon>
        <taxon>Chordata</taxon>
        <taxon>Craniata</taxon>
        <taxon>Vertebrata</taxon>
        <taxon>Euteleostomi</taxon>
        <taxon>Actinopterygii</taxon>
        <taxon>Neopterygii</taxon>
        <taxon>Teleostei</taxon>
        <taxon>Neoteleostei</taxon>
        <taxon>Acanthomorphata</taxon>
        <taxon>Carangaria</taxon>
        <taxon>Carangaria incertae sedis</taxon>
        <taxon>Centropomidae</taxon>
        <taxon>Lates</taxon>
    </lineage>
</organism>
<feature type="region of interest" description="Disordered" evidence="1">
    <location>
        <begin position="196"/>
        <end position="235"/>
    </location>
</feature>
<name>A0AAD3N8U1_LATJO</name>
<comment type="caution">
    <text evidence="2">The sequence shown here is derived from an EMBL/GenBank/DDBJ whole genome shotgun (WGS) entry which is preliminary data.</text>
</comment>
<sequence length="281" mass="31939">MSRVFSSDFLPPSEVKKETDLDQTSQDQITNKDQTSDQDQIINLDQTYDQSPTSEDQTSEDETSEDQTSEDETSEDQTSENQIIDQEETSEQDQTSNQDQTTDPLTQQAALMLFLEEKVLFDHEEEDLISAKLSSFIDSLEDREWQSLQDRMVEQMSQTHLAQVSERIIRVVSQLVLQLLAPALKVQFQPEDLLRAPPSEREEEEEEHQSDNNDRQSGPGQRDTMSRKEATEEVMFAIADTMSSCQVEGEKVNQDLRDLAAKISEQCSASSHQQPTITPSV</sequence>
<evidence type="ECO:0000256" key="1">
    <source>
        <dbReference type="SAM" id="MobiDB-lite"/>
    </source>
</evidence>
<dbReference type="AlphaFoldDB" id="A0AAD3N8U1"/>
<protein>
    <submittedName>
        <fullName evidence="2">Uncharacterized protein</fullName>
    </submittedName>
</protein>
<reference evidence="2" key="1">
    <citation type="submission" date="2022-08" db="EMBL/GenBank/DDBJ databases">
        <title>Genome sequencing of akame (Lates japonicus).</title>
        <authorList>
            <person name="Hashiguchi Y."/>
            <person name="Takahashi H."/>
        </authorList>
    </citation>
    <scope>NUCLEOTIDE SEQUENCE</scope>
    <source>
        <strain evidence="2">Kochi</strain>
    </source>
</reference>